<feature type="signal peptide" evidence="1">
    <location>
        <begin position="1"/>
        <end position="22"/>
    </location>
</feature>
<evidence type="ECO:0000313" key="2">
    <source>
        <dbReference type="EMBL" id="SCW87370.1"/>
    </source>
</evidence>
<feature type="chain" id="PRO_5011786325" evidence="1">
    <location>
        <begin position="23"/>
        <end position="140"/>
    </location>
</feature>
<protein>
    <submittedName>
        <fullName evidence="2">Uncharacterized protein</fullName>
    </submittedName>
</protein>
<sequence length="140" mass="15771">MRCVPPAKHFLIALMVSSTLSATWGTNAGAQTVERGRCSKEVADIVATIDALMFQAKPSIRGYTKLLREKLPNGPCDVDAIRTIVKQSPHFHWHKVLKSGEMFRLSSKYLVSDFWIDLNTREIPSKGINVRVKKDEVDFL</sequence>
<dbReference type="EMBL" id="FMTM01000016">
    <property type="protein sequence ID" value="SCW87370.1"/>
    <property type="molecule type" value="Genomic_DNA"/>
</dbReference>
<evidence type="ECO:0000256" key="1">
    <source>
        <dbReference type="SAM" id="SignalP"/>
    </source>
</evidence>
<dbReference type="Proteomes" id="UP000199542">
    <property type="component" value="Unassembled WGS sequence"/>
</dbReference>
<keyword evidence="1" id="KW-0732">Signal</keyword>
<gene>
    <name evidence="2" type="ORF">SAMN02927900_05925</name>
</gene>
<accession>A0A1G4U179</accession>
<evidence type="ECO:0000313" key="3">
    <source>
        <dbReference type="Proteomes" id="UP000199542"/>
    </source>
</evidence>
<proteinExistence type="predicted"/>
<organism evidence="2 3">
    <name type="scientific">Rhizobium mongolense subsp. loessense</name>
    <dbReference type="NCBI Taxonomy" id="158890"/>
    <lineage>
        <taxon>Bacteria</taxon>
        <taxon>Pseudomonadati</taxon>
        <taxon>Pseudomonadota</taxon>
        <taxon>Alphaproteobacteria</taxon>
        <taxon>Hyphomicrobiales</taxon>
        <taxon>Rhizobiaceae</taxon>
        <taxon>Rhizobium/Agrobacterium group</taxon>
        <taxon>Rhizobium</taxon>
    </lineage>
</organism>
<dbReference type="AlphaFoldDB" id="A0A1G4U179"/>
<name>A0A1G4U179_9HYPH</name>
<reference evidence="2 3" key="1">
    <citation type="submission" date="2016-10" db="EMBL/GenBank/DDBJ databases">
        <authorList>
            <person name="de Groot N.N."/>
        </authorList>
    </citation>
    <scope>NUCLEOTIDE SEQUENCE [LARGE SCALE GENOMIC DNA]</scope>
    <source>
        <strain evidence="2 3">CGMCC 1.3401</strain>
    </source>
</reference>